<dbReference type="Proteomes" id="UP000005933">
    <property type="component" value="Unassembled WGS sequence"/>
</dbReference>
<dbReference type="Gene3D" id="2.40.160.50">
    <property type="entry name" value="membrane protein fhac: a member of the omp85/tpsb transporter family"/>
    <property type="match status" value="1"/>
</dbReference>
<dbReference type="GO" id="GO:0008233">
    <property type="term" value="F:peptidase activity"/>
    <property type="evidence" value="ECO:0007669"/>
    <property type="project" value="UniProtKB-KW"/>
</dbReference>
<dbReference type="CDD" id="cd07205">
    <property type="entry name" value="Pat_PNPLA6_PNPLA7_NTE1_like"/>
    <property type="match status" value="1"/>
</dbReference>
<evidence type="ECO:0000313" key="9">
    <source>
        <dbReference type="Proteomes" id="UP000005933"/>
    </source>
</evidence>
<dbReference type="GO" id="GO:0016042">
    <property type="term" value="P:lipid catabolic process"/>
    <property type="evidence" value="ECO:0007669"/>
    <property type="project" value="UniProtKB-UniRule"/>
</dbReference>
<dbReference type="InterPro" id="IPR002641">
    <property type="entry name" value="PNPLA_dom"/>
</dbReference>
<dbReference type="GO" id="GO:0019867">
    <property type="term" value="C:outer membrane"/>
    <property type="evidence" value="ECO:0007669"/>
    <property type="project" value="InterPro"/>
</dbReference>
<dbReference type="GO" id="GO:0006508">
    <property type="term" value="P:proteolysis"/>
    <property type="evidence" value="ECO:0007669"/>
    <property type="project" value="UniProtKB-KW"/>
</dbReference>
<keyword evidence="5" id="KW-0472">Membrane</keyword>
<keyword evidence="2 6" id="KW-0378">Hydrolase</keyword>
<dbReference type="Pfam" id="PF01103">
    <property type="entry name" value="Omp85"/>
    <property type="match status" value="1"/>
</dbReference>
<evidence type="ECO:0000256" key="6">
    <source>
        <dbReference type="PROSITE-ProRule" id="PRU01161"/>
    </source>
</evidence>
<evidence type="ECO:0000256" key="3">
    <source>
        <dbReference type="ARBA" id="ARBA00022963"/>
    </source>
</evidence>
<keyword evidence="8" id="KW-0645">Protease</keyword>
<dbReference type="Pfam" id="PF01734">
    <property type="entry name" value="Patatin"/>
    <property type="match status" value="1"/>
</dbReference>
<comment type="subcellular location">
    <subcellularLocation>
        <location evidence="1">Membrane</location>
    </subcellularLocation>
</comment>
<feature type="active site" description="Nucleophile" evidence="6">
    <location>
        <position position="140"/>
    </location>
</feature>
<dbReference type="SUPFAM" id="SSF52151">
    <property type="entry name" value="FabD/lysophospholipase-like"/>
    <property type="match status" value="1"/>
</dbReference>
<feature type="active site" description="Proton acceptor" evidence="6">
    <location>
        <position position="286"/>
    </location>
</feature>
<dbReference type="Gene3D" id="3.10.20.310">
    <property type="entry name" value="membrane protein fhac"/>
    <property type="match status" value="1"/>
</dbReference>
<comment type="caution">
    <text evidence="8">The sequence shown here is derived from an EMBL/GenBank/DDBJ whole genome shotgun (WGS) entry which is preliminary data.</text>
</comment>
<dbReference type="InterPro" id="IPR050301">
    <property type="entry name" value="NTE"/>
</dbReference>
<dbReference type="PANTHER" id="PTHR14226">
    <property type="entry name" value="NEUROPATHY TARGET ESTERASE/SWISS CHEESE D.MELANOGASTER"/>
    <property type="match status" value="1"/>
</dbReference>
<dbReference type="EC" id="3.4.21.-" evidence="8"/>
<accession>A0AB33VIF4</accession>
<organism evidence="8 9">
    <name type="scientific">Ralstonia solanacearum (strain UW551)</name>
    <dbReference type="NCBI Taxonomy" id="342110"/>
    <lineage>
        <taxon>Bacteria</taxon>
        <taxon>Pseudomonadati</taxon>
        <taxon>Pseudomonadota</taxon>
        <taxon>Betaproteobacteria</taxon>
        <taxon>Burkholderiales</taxon>
        <taxon>Burkholderiaceae</taxon>
        <taxon>Ralstonia</taxon>
        <taxon>Ralstonia solanacearum species complex</taxon>
    </lineage>
</organism>
<feature type="domain" description="PNPLA" evidence="7">
    <location>
        <begin position="107"/>
        <end position="299"/>
    </location>
</feature>
<dbReference type="PROSITE" id="PS51635">
    <property type="entry name" value="PNPLA"/>
    <property type="match status" value="1"/>
</dbReference>
<evidence type="ECO:0000256" key="5">
    <source>
        <dbReference type="ARBA" id="ARBA00023136"/>
    </source>
</evidence>
<feature type="short sequence motif" description="DGA/G" evidence="6">
    <location>
        <begin position="286"/>
        <end position="288"/>
    </location>
</feature>
<feature type="short sequence motif" description="GXSXG" evidence="6">
    <location>
        <begin position="138"/>
        <end position="142"/>
    </location>
</feature>
<name>A0AB33VIF4_RALSU</name>
<evidence type="ECO:0000256" key="2">
    <source>
        <dbReference type="ARBA" id="ARBA00022801"/>
    </source>
</evidence>
<feature type="short sequence motif" description="GXGXXG" evidence="6">
    <location>
        <begin position="111"/>
        <end position="116"/>
    </location>
</feature>
<sequence>MGSGQYSVTFALKSIHRRAPPAPPASDRGATGPSRLWNHGGCAFATTRSVPIRIRMAFLTASSLRPCVRRLAAWLLVLSCLPRLAHGQSAASPPSAQDDVRRPRIGLVLSGGGARGYAHIGVLKMLERLRVPIDAIAGTSMGAVVGGLYASGLHADALEQRLSQVNLSDIAFDRKERAKLPQSLREDDFQYPIGLSAGYANGAFKLPAGLVQGNRLLALLKIWTAQWPDNIDFAHLPIPFRAMATDLATGDGVVLDHGSLALAMRASMAVPGLFAPIEVDGRTLVDGGLVSNLPVQLARDMGVDIVIAVNIGSDLQRPDALASPAAVTEQMITILVGQNVRAQKALLHRSDVLLEPRLTDLSFTDFAKGPQGVHAGEEAVVDAQARLAALSLSPQAYAAYREAHRPQGRLAGGTRIDAIEVTTNGRVPVARVRQLLSVHEGDVYDAERLNRNLSALSTTGDFESVTQQLVEHDGVHTLRIDAREKSWGNQFFLFGLGMSTNFDGRGAFNVNLGHRFPWLTQSGLEWRNDIVLGSNRASLHTELRQPLWQSMGYYVAPYAEYARRRSDIYIDDLPPTKDTKASNNVTTETARAGVDVGMPLGRKGEVRLGVNYVRKSATFNYLALTGGVPVSQPTLRAQQPAVRALLTLDQLDDPLFPRSGYYLLANVEGGFGSVDKRFNTAQAKGLWAASAGRHTFNVALEGAGQFGANSPSKANGGYGGDGANEGFFLGGFQHLSAYAQDQFNGSYLLYGRLTYLYDLHITDLLGLRVPVFGVSAEAGNVWQLRDNFGRGAYLKSGSLFVGGNSPIGPLYFGFAAAPQGVWNVYLQLGRVF</sequence>
<dbReference type="PANTHER" id="PTHR14226:SF29">
    <property type="entry name" value="NEUROPATHY TARGET ESTERASE SWS"/>
    <property type="match status" value="1"/>
</dbReference>
<evidence type="ECO:0000256" key="4">
    <source>
        <dbReference type="ARBA" id="ARBA00023098"/>
    </source>
</evidence>
<reference evidence="8 9" key="1">
    <citation type="journal article" date="2006" name="Mol. Plant Microbe Interact.">
        <title>Identification of open reading frames unique to a select agent: Ralstonia solanacearum race 3 biovar 2.</title>
        <authorList>
            <person name="Gabriel D.W."/>
            <person name="Allen C."/>
            <person name="Schell M."/>
            <person name="Denny T.P."/>
            <person name="Greenberg J.T."/>
            <person name="Duan Y.P."/>
            <person name="Flores-Cruz Z."/>
            <person name="Huang Q."/>
            <person name="Clifford J.M."/>
            <person name="Presting G."/>
            <person name="Gonzalez E.T."/>
            <person name="Reddy J."/>
            <person name="Elphinstone J."/>
            <person name="Swanson J."/>
            <person name="Yao J."/>
            <person name="Mulholland V."/>
            <person name="Liu L."/>
            <person name="Farmerie W."/>
            <person name="Patnaikuni M."/>
            <person name="Balogh B."/>
            <person name="Norman D."/>
            <person name="Alvarez A."/>
            <person name="Castillo J.A."/>
            <person name="Jones J."/>
            <person name="Saddler G."/>
            <person name="Walunas T."/>
            <person name="Zhukov A."/>
            <person name="Mikhailova N."/>
        </authorList>
    </citation>
    <scope>NUCLEOTIDE SEQUENCE [LARGE SCALE GENOMIC DNA]</scope>
    <source>
        <strain evidence="8 9">UW551</strain>
    </source>
</reference>
<keyword evidence="3 6" id="KW-0442">Lipid degradation</keyword>
<proteinExistence type="predicted"/>
<dbReference type="AlphaFoldDB" id="A0AB33VIF4"/>
<dbReference type="EMBL" id="AAKL01000002">
    <property type="protein sequence ID" value="EAP74568.1"/>
    <property type="molecule type" value="Genomic_DNA"/>
</dbReference>
<keyword evidence="4 6" id="KW-0443">Lipid metabolism</keyword>
<dbReference type="InterPro" id="IPR000184">
    <property type="entry name" value="Bac_surfAg_D15"/>
</dbReference>
<evidence type="ECO:0000256" key="1">
    <source>
        <dbReference type="ARBA" id="ARBA00004370"/>
    </source>
</evidence>
<protein>
    <submittedName>
        <fullName evidence="8">Serine protease</fullName>
        <ecNumber evidence="8">3.4.21.-</ecNumber>
    </submittedName>
</protein>
<evidence type="ECO:0000259" key="7">
    <source>
        <dbReference type="PROSITE" id="PS51635"/>
    </source>
</evidence>
<dbReference type="InterPro" id="IPR016035">
    <property type="entry name" value="Acyl_Trfase/lysoPLipase"/>
</dbReference>
<dbReference type="Gene3D" id="3.40.1090.10">
    <property type="entry name" value="Cytosolic phospholipase A2 catalytic domain"/>
    <property type="match status" value="2"/>
</dbReference>
<gene>
    <name evidence="8" type="ORF">RRSL_04420</name>
</gene>
<evidence type="ECO:0000313" key="8">
    <source>
        <dbReference type="EMBL" id="EAP74568.1"/>
    </source>
</evidence>